<dbReference type="EMBL" id="SJPT01000010">
    <property type="protein sequence ID" value="TWU17688.1"/>
    <property type="molecule type" value="Genomic_DNA"/>
</dbReference>
<protein>
    <submittedName>
        <fullName evidence="1">Uncharacterized protein</fullName>
    </submittedName>
</protein>
<evidence type="ECO:0000313" key="1">
    <source>
        <dbReference type="EMBL" id="TWU17688.1"/>
    </source>
</evidence>
<keyword evidence="2" id="KW-1185">Reference proteome</keyword>
<reference evidence="1 2" key="1">
    <citation type="submission" date="2019-02" db="EMBL/GenBank/DDBJ databases">
        <title>Deep-cultivation of Planctomycetes and their phenomic and genomic characterization uncovers novel biology.</title>
        <authorList>
            <person name="Wiegand S."/>
            <person name="Jogler M."/>
            <person name="Boedeker C."/>
            <person name="Pinto D."/>
            <person name="Vollmers J."/>
            <person name="Rivas-Marin E."/>
            <person name="Kohn T."/>
            <person name="Peeters S.H."/>
            <person name="Heuer A."/>
            <person name="Rast P."/>
            <person name="Oberbeckmann S."/>
            <person name="Bunk B."/>
            <person name="Jeske O."/>
            <person name="Meyerdierks A."/>
            <person name="Storesund J.E."/>
            <person name="Kallscheuer N."/>
            <person name="Luecker S."/>
            <person name="Lage O.M."/>
            <person name="Pohl T."/>
            <person name="Merkel B.J."/>
            <person name="Hornburger P."/>
            <person name="Mueller R.-W."/>
            <person name="Bruemmer F."/>
            <person name="Labrenz M."/>
            <person name="Spormann A.M."/>
            <person name="Op Den Camp H."/>
            <person name="Overmann J."/>
            <person name="Amann R."/>
            <person name="Jetten M.S.M."/>
            <person name="Mascher T."/>
            <person name="Medema M.H."/>
            <person name="Devos D.P."/>
            <person name="Kaster A.-K."/>
            <person name="Ovreas L."/>
            <person name="Rohde M."/>
            <person name="Galperin M.Y."/>
            <person name="Jogler C."/>
        </authorList>
    </citation>
    <scope>NUCLEOTIDE SEQUENCE [LARGE SCALE GENOMIC DNA]</scope>
    <source>
        <strain evidence="1 2">Pla52o</strain>
    </source>
</reference>
<sequence>MPVAAATVPVGTITALTFWPSKTCNHGPPETMDDSKQAKTAECRYEANQDGGTLHIEIAGRLIRVPVKSKIEAHQLLGSAKLREILKSKGVNQVAGYFWGDQGC</sequence>
<dbReference type="AlphaFoldDB" id="A0A5C6C0M1"/>
<evidence type="ECO:0000313" key="2">
    <source>
        <dbReference type="Proteomes" id="UP000316304"/>
    </source>
</evidence>
<proteinExistence type="predicted"/>
<accession>A0A5C6C0M1</accession>
<gene>
    <name evidence="1" type="ORF">Pla52o_49030</name>
</gene>
<comment type="caution">
    <text evidence="1">The sequence shown here is derived from an EMBL/GenBank/DDBJ whole genome shotgun (WGS) entry which is preliminary data.</text>
</comment>
<organism evidence="1 2">
    <name type="scientific">Novipirellula galeiformis</name>
    <dbReference type="NCBI Taxonomy" id="2528004"/>
    <lineage>
        <taxon>Bacteria</taxon>
        <taxon>Pseudomonadati</taxon>
        <taxon>Planctomycetota</taxon>
        <taxon>Planctomycetia</taxon>
        <taxon>Pirellulales</taxon>
        <taxon>Pirellulaceae</taxon>
        <taxon>Novipirellula</taxon>
    </lineage>
</organism>
<dbReference type="Proteomes" id="UP000316304">
    <property type="component" value="Unassembled WGS sequence"/>
</dbReference>
<name>A0A5C6C0M1_9BACT</name>